<reference evidence="1 2" key="1">
    <citation type="submission" date="2021-08" db="EMBL/GenBank/DDBJ databases">
        <title>Draft Genome Sequence of Phanerochaete sordida strain YK-624.</title>
        <authorList>
            <person name="Mori T."/>
            <person name="Dohra H."/>
            <person name="Suzuki T."/>
            <person name="Kawagishi H."/>
            <person name="Hirai H."/>
        </authorList>
    </citation>
    <scope>NUCLEOTIDE SEQUENCE [LARGE SCALE GENOMIC DNA]</scope>
    <source>
        <strain evidence="1 2">YK-624</strain>
    </source>
</reference>
<name>A0A9P3GQI3_9APHY</name>
<dbReference type="AlphaFoldDB" id="A0A9P3GQI3"/>
<evidence type="ECO:0000313" key="1">
    <source>
        <dbReference type="EMBL" id="GJE99993.1"/>
    </source>
</evidence>
<sequence>MRHMSRRMRAFEKMRIPPAHAFWWYSSAFGAALGDTSTLGYFKLQCREPDHSSVLQLPTSVLTCDWTFQQCAYATGCYRSLILISWLFSTSHICQY</sequence>
<evidence type="ECO:0000313" key="2">
    <source>
        <dbReference type="Proteomes" id="UP000703269"/>
    </source>
</evidence>
<accession>A0A9P3GQI3</accession>
<gene>
    <name evidence="1" type="ORF">PsYK624_162710</name>
</gene>
<dbReference type="EMBL" id="BPQB01000128">
    <property type="protein sequence ID" value="GJE99993.1"/>
    <property type="molecule type" value="Genomic_DNA"/>
</dbReference>
<dbReference type="Proteomes" id="UP000703269">
    <property type="component" value="Unassembled WGS sequence"/>
</dbReference>
<comment type="caution">
    <text evidence="1">The sequence shown here is derived from an EMBL/GenBank/DDBJ whole genome shotgun (WGS) entry which is preliminary data.</text>
</comment>
<organism evidence="1 2">
    <name type="scientific">Phanerochaete sordida</name>
    <dbReference type="NCBI Taxonomy" id="48140"/>
    <lineage>
        <taxon>Eukaryota</taxon>
        <taxon>Fungi</taxon>
        <taxon>Dikarya</taxon>
        <taxon>Basidiomycota</taxon>
        <taxon>Agaricomycotina</taxon>
        <taxon>Agaricomycetes</taxon>
        <taxon>Polyporales</taxon>
        <taxon>Phanerochaetaceae</taxon>
        <taxon>Phanerochaete</taxon>
    </lineage>
</organism>
<proteinExistence type="predicted"/>
<protein>
    <submittedName>
        <fullName evidence="1">Uncharacterized protein</fullName>
    </submittedName>
</protein>
<keyword evidence="2" id="KW-1185">Reference proteome</keyword>